<dbReference type="InterPro" id="IPR050814">
    <property type="entry name" value="Myo-inositol_Transporter"/>
</dbReference>
<organism evidence="10 11">
    <name type="scientific">Delitschia confertaspora ATCC 74209</name>
    <dbReference type="NCBI Taxonomy" id="1513339"/>
    <lineage>
        <taxon>Eukaryota</taxon>
        <taxon>Fungi</taxon>
        <taxon>Dikarya</taxon>
        <taxon>Ascomycota</taxon>
        <taxon>Pezizomycotina</taxon>
        <taxon>Dothideomycetes</taxon>
        <taxon>Pleosporomycetidae</taxon>
        <taxon>Pleosporales</taxon>
        <taxon>Delitschiaceae</taxon>
        <taxon>Delitschia</taxon>
    </lineage>
</organism>
<dbReference type="OrthoDB" id="5290825at2759"/>
<dbReference type="Pfam" id="PF00083">
    <property type="entry name" value="Sugar_tr"/>
    <property type="match status" value="1"/>
</dbReference>
<dbReference type="InterPro" id="IPR005828">
    <property type="entry name" value="MFS_sugar_transport-like"/>
</dbReference>
<dbReference type="GO" id="GO:0015791">
    <property type="term" value="P:polyol transmembrane transport"/>
    <property type="evidence" value="ECO:0007669"/>
    <property type="project" value="UniProtKB-ARBA"/>
</dbReference>
<dbReference type="AlphaFoldDB" id="A0A9P4MLW7"/>
<dbReference type="InterPro" id="IPR020846">
    <property type="entry name" value="MFS_dom"/>
</dbReference>
<evidence type="ECO:0000256" key="5">
    <source>
        <dbReference type="ARBA" id="ARBA00022989"/>
    </source>
</evidence>
<keyword evidence="3 7" id="KW-0813">Transport</keyword>
<feature type="transmembrane region" description="Helical" evidence="8">
    <location>
        <begin position="196"/>
        <end position="215"/>
    </location>
</feature>
<dbReference type="PANTHER" id="PTHR48020">
    <property type="entry name" value="PROTON MYO-INOSITOL COTRANSPORTER"/>
    <property type="match status" value="1"/>
</dbReference>
<keyword evidence="6 8" id="KW-0472">Membrane</keyword>
<dbReference type="Gene3D" id="1.20.1250.20">
    <property type="entry name" value="MFS general substrate transporter like domains"/>
    <property type="match status" value="1"/>
</dbReference>
<dbReference type="NCBIfam" id="TIGR00879">
    <property type="entry name" value="SP"/>
    <property type="match status" value="1"/>
</dbReference>
<evidence type="ECO:0000256" key="4">
    <source>
        <dbReference type="ARBA" id="ARBA00022692"/>
    </source>
</evidence>
<name>A0A9P4MLW7_9PLEO</name>
<evidence type="ECO:0000256" key="1">
    <source>
        <dbReference type="ARBA" id="ARBA00004141"/>
    </source>
</evidence>
<dbReference type="GO" id="GO:0022857">
    <property type="term" value="F:transmembrane transporter activity"/>
    <property type="evidence" value="ECO:0007669"/>
    <property type="project" value="InterPro"/>
</dbReference>
<comment type="caution">
    <text evidence="10">The sequence shown here is derived from an EMBL/GenBank/DDBJ whole genome shotgun (WGS) entry which is preliminary data.</text>
</comment>
<evidence type="ECO:0000256" key="3">
    <source>
        <dbReference type="ARBA" id="ARBA00022448"/>
    </source>
</evidence>
<feature type="transmembrane region" description="Helical" evidence="8">
    <location>
        <begin position="164"/>
        <end position="184"/>
    </location>
</feature>
<dbReference type="Proteomes" id="UP000799536">
    <property type="component" value="Unassembled WGS sequence"/>
</dbReference>
<evidence type="ECO:0000256" key="2">
    <source>
        <dbReference type="ARBA" id="ARBA00010992"/>
    </source>
</evidence>
<feature type="domain" description="Major facilitator superfamily (MFS) profile" evidence="9">
    <location>
        <begin position="124"/>
        <end position="568"/>
    </location>
</feature>
<protein>
    <submittedName>
        <fullName evidence="10">Sugar porter family MFS transporter</fullName>
    </submittedName>
</protein>
<feature type="transmembrane region" description="Helical" evidence="8">
    <location>
        <begin position="384"/>
        <end position="402"/>
    </location>
</feature>
<dbReference type="PANTHER" id="PTHR48020:SF25">
    <property type="entry name" value="SUGAR TRANSPORTER, PUTATIVE (AFU_ORTHOLOGUE AFUA_7G05830)-RELATED"/>
    <property type="match status" value="1"/>
</dbReference>
<evidence type="ECO:0000256" key="8">
    <source>
        <dbReference type="SAM" id="Phobius"/>
    </source>
</evidence>
<evidence type="ECO:0000313" key="10">
    <source>
        <dbReference type="EMBL" id="KAF2197604.1"/>
    </source>
</evidence>
<keyword evidence="4 8" id="KW-0812">Transmembrane</keyword>
<feature type="transmembrane region" description="Helical" evidence="8">
    <location>
        <begin position="414"/>
        <end position="437"/>
    </location>
</feature>
<gene>
    <name evidence="10" type="ORF">GQ43DRAFT_380603</name>
</gene>
<keyword evidence="11" id="KW-1185">Reference proteome</keyword>
<dbReference type="FunFam" id="1.20.1250.20:FF:000100">
    <property type="entry name" value="MFS sugar transporter, putative"/>
    <property type="match status" value="1"/>
</dbReference>
<proteinExistence type="inferred from homology"/>
<comment type="similarity">
    <text evidence="2 7">Belongs to the major facilitator superfamily. Sugar transporter (TC 2.A.1.1) family.</text>
</comment>
<dbReference type="SUPFAM" id="SSF103473">
    <property type="entry name" value="MFS general substrate transporter"/>
    <property type="match status" value="1"/>
</dbReference>
<evidence type="ECO:0000256" key="6">
    <source>
        <dbReference type="ARBA" id="ARBA00023136"/>
    </source>
</evidence>
<sequence length="627" mass="70527">MDAILKEKPINEKLELRSQPSHRPSVALSAAERARRHLNAKLANPLRDYNYSELRRMGRAYALSHSLTDEEDVRALELGAMLAREPENIEVVKGYGFGVTEEEYKVLEREVKQRWSQPWSLYAVIVICSLCAAVQGMDETVVNGAQLFFLAQFGISGDSARSTWLTGLVNGAPYMCCAFVGCWLTTPFNHGFGRRGTIFVTCLISALACFWQGFVNSWWHMFIARFALGLGIGPKSATVPIYAAECAPPGIRGALVMQWQMWTAFGIMLGYAADLAFYAIPDTSSITGLNWRIMMASAMVPAIIVCFFVFLCPESPRWYMSKGRHDCAYRAMCKLRYNKIQAARDLFYMAELLKAEENMKIGQSLVRELVLVPRNRRAVVASEIVMLMQQFCGVNVIAYYSSAIFVESGFSEKAALSASLGFGVINWLFAIPAIYTIDTFGRRNLLLSTLPLMSLSLLFTGLSFFVPTASPRTAHLTCISLGIYLFGIVYSPGQGPVPFTYSAEAYPLYVRTLGMSLSTATTWFFNWVLSITWPSMLKSWGSTGGFGWYAGWCGLGWWGVLLFMPETKGKTLEELDQIFSIPTRVHAMYGLRQIPYFIKRYLFRREVEPERLFEKENEQQGEWVGVV</sequence>
<dbReference type="GO" id="GO:0015798">
    <property type="term" value="P:myo-inositol transport"/>
    <property type="evidence" value="ECO:0007669"/>
    <property type="project" value="UniProtKB-ARBA"/>
</dbReference>
<dbReference type="InterPro" id="IPR036259">
    <property type="entry name" value="MFS_trans_sf"/>
</dbReference>
<dbReference type="EMBL" id="ML994217">
    <property type="protein sequence ID" value="KAF2197604.1"/>
    <property type="molecule type" value="Genomic_DNA"/>
</dbReference>
<dbReference type="PRINTS" id="PR00171">
    <property type="entry name" value="SUGRTRNSPORT"/>
</dbReference>
<feature type="transmembrane region" description="Helical" evidence="8">
    <location>
        <begin position="444"/>
        <end position="466"/>
    </location>
</feature>
<evidence type="ECO:0000256" key="7">
    <source>
        <dbReference type="RuleBase" id="RU003346"/>
    </source>
</evidence>
<feature type="transmembrane region" description="Helical" evidence="8">
    <location>
        <begin position="512"/>
        <end position="534"/>
    </location>
</feature>
<evidence type="ECO:0000313" key="11">
    <source>
        <dbReference type="Proteomes" id="UP000799536"/>
    </source>
</evidence>
<keyword evidence="5 8" id="KW-1133">Transmembrane helix</keyword>
<comment type="subcellular location">
    <subcellularLocation>
        <location evidence="1">Membrane</location>
        <topology evidence="1">Multi-pass membrane protein</topology>
    </subcellularLocation>
</comment>
<dbReference type="GO" id="GO:0016020">
    <property type="term" value="C:membrane"/>
    <property type="evidence" value="ECO:0007669"/>
    <property type="project" value="UniProtKB-SubCell"/>
</dbReference>
<feature type="transmembrane region" description="Helical" evidence="8">
    <location>
        <begin position="546"/>
        <end position="564"/>
    </location>
</feature>
<feature type="transmembrane region" description="Helical" evidence="8">
    <location>
        <begin position="262"/>
        <end position="281"/>
    </location>
</feature>
<accession>A0A9P4MLW7</accession>
<dbReference type="InterPro" id="IPR003663">
    <property type="entry name" value="Sugar/inositol_transpt"/>
</dbReference>
<reference evidence="10" key="1">
    <citation type="journal article" date="2020" name="Stud. Mycol.">
        <title>101 Dothideomycetes genomes: a test case for predicting lifestyles and emergence of pathogens.</title>
        <authorList>
            <person name="Haridas S."/>
            <person name="Albert R."/>
            <person name="Binder M."/>
            <person name="Bloem J."/>
            <person name="Labutti K."/>
            <person name="Salamov A."/>
            <person name="Andreopoulos B."/>
            <person name="Baker S."/>
            <person name="Barry K."/>
            <person name="Bills G."/>
            <person name="Bluhm B."/>
            <person name="Cannon C."/>
            <person name="Castanera R."/>
            <person name="Culley D."/>
            <person name="Daum C."/>
            <person name="Ezra D."/>
            <person name="Gonzalez J."/>
            <person name="Henrissat B."/>
            <person name="Kuo A."/>
            <person name="Liang C."/>
            <person name="Lipzen A."/>
            <person name="Lutzoni F."/>
            <person name="Magnuson J."/>
            <person name="Mondo S."/>
            <person name="Nolan M."/>
            <person name="Ohm R."/>
            <person name="Pangilinan J."/>
            <person name="Park H.-J."/>
            <person name="Ramirez L."/>
            <person name="Alfaro M."/>
            <person name="Sun H."/>
            <person name="Tritt A."/>
            <person name="Yoshinaga Y."/>
            <person name="Zwiers L.-H."/>
            <person name="Turgeon B."/>
            <person name="Goodwin S."/>
            <person name="Spatafora J."/>
            <person name="Crous P."/>
            <person name="Grigoriev I."/>
        </authorList>
    </citation>
    <scope>NUCLEOTIDE SEQUENCE</scope>
    <source>
        <strain evidence="10">ATCC 74209</strain>
    </source>
</reference>
<feature type="transmembrane region" description="Helical" evidence="8">
    <location>
        <begin position="293"/>
        <end position="312"/>
    </location>
</feature>
<dbReference type="PROSITE" id="PS50850">
    <property type="entry name" value="MFS"/>
    <property type="match status" value="1"/>
</dbReference>
<evidence type="ECO:0000259" key="9">
    <source>
        <dbReference type="PROSITE" id="PS50850"/>
    </source>
</evidence>